<evidence type="ECO:0000256" key="4">
    <source>
        <dbReference type="ARBA" id="ARBA00022989"/>
    </source>
</evidence>
<feature type="domain" description="Palmitoyltransferase DHHC" evidence="8">
    <location>
        <begin position="42"/>
        <end position="119"/>
    </location>
</feature>
<protein>
    <recommendedName>
        <fullName evidence="7">Palmitoyltransferase</fullName>
        <ecNumber evidence="7">2.3.1.225</ecNumber>
    </recommendedName>
</protein>
<dbReference type="PANTHER" id="PTHR22883">
    <property type="entry name" value="ZINC FINGER DHHC DOMAIN CONTAINING PROTEIN"/>
    <property type="match status" value="1"/>
</dbReference>
<reference evidence="9" key="1">
    <citation type="submission" date="2010-02" db="EMBL/GenBank/DDBJ databases">
        <title>Sequencing and annotation of the Blastocystis hominis genome.</title>
        <authorList>
            <person name="Wincker P."/>
        </authorList>
    </citation>
    <scope>NUCLEOTIDE SEQUENCE</scope>
    <source>
        <strain evidence="9">Singapore isolate B</strain>
    </source>
</reference>
<dbReference type="GO" id="GO:0016020">
    <property type="term" value="C:membrane"/>
    <property type="evidence" value="ECO:0007669"/>
    <property type="project" value="UniProtKB-SubCell"/>
</dbReference>
<evidence type="ECO:0000256" key="7">
    <source>
        <dbReference type="RuleBase" id="RU079119"/>
    </source>
</evidence>
<dbReference type="GO" id="GO:0019706">
    <property type="term" value="F:protein-cysteine S-palmitoyltransferase activity"/>
    <property type="evidence" value="ECO:0007669"/>
    <property type="project" value="UniProtKB-EC"/>
</dbReference>
<comment type="subcellular location">
    <subcellularLocation>
        <location evidence="1">Membrane</location>
        <topology evidence="1">Multi-pass membrane protein</topology>
    </subcellularLocation>
</comment>
<evidence type="ECO:0000256" key="2">
    <source>
        <dbReference type="ARBA" id="ARBA00022679"/>
    </source>
</evidence>
<dbReference type="AlphaFoldDB" id="D8LXD6"/>
<evidence type="ECO:0000313" key="9">
    <source>
        <dbReference type="EMBL" id="CBK20931.2"/>
    </source>
</evidence>
<comment type="caution">
    <text evidence="7">Lacks conserved residue(s) required for the propagation of feature annotation.</text>
</comment>
<dbReference type="InterPro" id="IPR001594">
    <property type="entry name" value="Palmitoyltrfase_DHHC"/>
</dbReference>
<keyword evidence="2 7" id="KW-0808">Transferase</keyword>
<feature type="transmembrane region" description="Helical" evidence="7">
    <location>
        <begin position="85"/>
        <end position="109"/>
    </location>
</feature>
<dbReference type="OrthoDB" id="9909019at2759"/>
<gene>
    <name evidence="9" type="ORF">GSBLH_T00001174001</name>
</gene>
<evidence type="ECO:0000256" key="6">
    <source>
        <dbReference type="ARBA" id="ARBA00023315"/>
    </source>
</evidence>
<dbReference type="RefSeq" id="XP_012894979.1">
    <property type="nucleotide sequence ID" value="XM_013039525.1"/>
</dbReference>
<dbReference type="GO" id="GO:0005794">
    <property type="term" value="C:Golgi apparatus"/>
    <property type="evidence" value="ECO:0007669"/>
    <property type="project" value="TreeGrafter"/>
</dbReference>
<dbReference type="GO" id="GO:0006612">
    <property type="term" value="P:protein targeting to membrane"/>
    <property type="evidence" value="ECO:0007669"/>
    <property type="project" value="TreeGrafter"/>
</dbReference>
<comment type="similarity">
    <text evidence="7">Belongs to the DHHC palmitoyltransferase family.</text>
</comment>
<dbReference type="GO" id="GO:0005783">
    <property type="term" value="C:endoplasmic reticulum"/>
    <property type="evidence" value="ECO:0007669"/>
    <property type="project" value="TreeGrafter"/>
</dbReference>
<keyword evidence="3 7" id="KW-0812">Transmembrane</keyword>
<evidence type="ECO:0000256" key="3">
    <source>
        <dbReference type="ARBA" id="ARBA00022692"/>
    </source>
</evidence>
<sequence>MLTYIICTTSYFYTSLLDPGIIRREEDNSLENKPTLEPLGYTFCTICGLYRPPHSYHCSFCNVCYLEHDHHCTFMGQCVAKNNKVSFYIFLASLLIYLILSEVCAMSMLSIRHSASARNFSILVAFMRNMFKNSRHLRN</sequence>
<dbReference type="InterPro" id="IPR039859">
    <property type="entry name" value="PFA4/ZDH16/20/ERF2-like"/>
</dbReference>
<keyword evidence="5 7" id="KW-0472">Membrane</keyword>
<accession>D8LXD6</accession>
<dbReference type="GeneID" id="24918450"/>
<keyword evidence="4 7" id="KW-1133">Transmembrane helix</keyword>
<evidence type="ECO:0000313" key="10">
    <source>
        <dbReference type="Proteomes" id="UP000008312"/>
    </source>
</evidence>
<dbReference type="Proteomes" id="UP000008312">
    <property type="component" value="Unassembled WGS sequence"/>
</dbReference>
<dbReference type="PROSITE" id="PS50216">
    <property type="entry name" value="DHHC"/>
    <property type="match status" value="1"/>
</dbReference>
<comment type="catalytic activity">
    <reaction evidence="7">
        <text>L-cysteinyl-[protein] + hexadecanoyl-CoA = S-hexadecanoyl-L-cysteinyl-[protein] + CoA</text>
        <dbReference type="Rhea" id="RHEA:36683"/>
        <dbReference type="Rhea" id="RHEA-COMP:10131"/>
        <dbReference type="Rhea" id="RHEA-COMP:11032"/>
        <dbReference type="ChEBI" id="CHEBI:29950"/>
        <dbReference type="ChEBI" id="CHEBI:57287"/>
        <dbReference type="ChEBI" id="CHEBI:57379"/>
        <dbReference type="ChEBI" id="CHEBI:74151"/>
        <dbReference type="EC" id="2.3.1.225"/>
    </reaction>
</comment>
<evidence type="ECO:0000256" key="5">
    <source>
        <dbReference type="ARBA" id="ARBA00023136"/>
    </source>
</evidence>
<keyword evidence="6 7" id="KW-0012">Acyltransferase</keyword>
<dbReference type="EC" id="2.3.1.225" evidence="7"/>
<dbReference type="InParanoid" id="D8LXD6"/>
<name>D8LXD6_BLAHO</name>
<dbReference type="Pfam" id="PF01529">
    <property type="entry name" value="DHHC"/>
    <property type="match status" value="1"/>
</dbReference>
<keyword evidence="10" id="KW-1185">Reference proteome</keyword>
<comment type="domain">
    <text evidence="7">The DHHC domain is required for palmitoyltransferase activity.</text>
</comment>
<evidence type="ECO:0000259" key="8">
    <source>
        <dbReference type="Pfam" id="PF01529"/>
    </source>
</evidence>
<proteinExistence type="inferred from homology"/>
<dbReference type="EMBL" id="FN668639">
    <property type="protein sequence ID" value="CBK20931.2"/>
    <property type="molecule type" value="Genomic_DNA"/>
</dbReference>
<evidence type="ECO:0000256" key="1">
    <source>
        <dbReference type="ARBA" id="ARBA00004141"/>
    </source>
</evidence>
<organism evidence="9">
    <name type="scientific">Blastocystis hominis</name>
    <dbReference type="NCBI Taxonomy" id="12968"/>
    <lineage>
        <taxon>Eukaryota</taxon>
        <taxon>Sar</taxon>
        <taxon>Stramenopiles</taxon>
        <taxon>Bigyra</taxon>
        <taxon>Opalozoa</taxon>
        <taxon>Opalinata</taxon>
        <taxon>Blastocystidae</taxon>
        <taxon>Blastocystis</taxon>
    </lineage>
</organism>